<dbReference type="KEGG" id="spai:FPZ24_00340"/>
<dbReference type="Pfam" id="PF06835">
    <property type="entry name" value="LptC"/>
    <property type="match status" value="1"/>
</dbReference>
<reference evidence="2 3" key="1">
    <citation type="submission" date="2019-07" db="EMBL/GenBank/DDBJ databases">
        <title>Full genome sequence of Sphingomonas sp. 4R-6-7(HKS19).</title>
        <authorList>
            <person name="Im W.-T."/>
        </authorList>
    </citation>
    <scope>NUCLEOTIDE SEQUENCE [LARGE SCALE GENOMIC DNA]</scope>
    <source>
        <strain evidence="2 3">HKS19</strain>
    </source>
</reference>
<protein>
    <submittedName>
        <fullName evidence="2">LPS export ABC transporter periplasmic protein LptC</fullName>
    </submittedName>
</protein>
<name>A0A5B8LG16_9SPHN</name>
<keyword evidence="1" id="KW-0812">Transmembrane</keyword>
<feature type="transmembrane region" description="Helical" evidence="1">
    <location>
        <begin position="27"/>
        <end position="47"/>
    </location>
</feature>
<keyword evidence="1" id="KW-0472">Membrane</keyword>
<dbReference type="Proteomes" id="UP000315673">
    <property type="component" value="Chromosome"/>
</dbReference>
<accession>A0A5B8LG16</accession>
<dbReference type="InterPro" id="IPR010664">
    <property type="entry name" value="LipoPS_assembly_LptC-rel"/>
</dbReference>
<evidence type="ECO:0000313" key="3">
    <source>
        <dbReference type="Proteomes" id="UP000315673"/>
    </source>
</evidence>
<evidence type="ECO:0000313" key="2">
    <source>
        <dbReference type="EMBL" id="QDZ06110.1"/>
    </source>
</evidence>
<organism evidence="2 3">
    <name type="scientific">Sphingomonas panacisoli</name>
    <dbReference type="NCBI Taxonomy" id="1813879"/>
    <lineage>
        <taxon>Bacteria</taxon>
        <taxon>Pseudomonadati</taxon>
        <taxon>Pseudomonadota</taxon>
        <taxon>Alphaproteobacteria</taxon>
        <taxon>Sphingomonadales</taxon>
        <taxon>Sphingomonadaceae</taxon>
        <taxon>Sphingomonas</taxon>
    </lineage>
</organism>
<proteinExistence type="predicted"/>
<evidence type="ECO:0000256" key="1">
    <source>
        <dbReference type="SAM" id="Phobius"/>
    </source>
</evidence>
<keyword evidence="3" id="KW-1185">Reference proteome</keyword>
<sequence length="212" mass="22450">MSKAAASMRSQREHWAAPGSAHDHLVAVLRIVLPAAVGVVAALMVFLPLTSGGDVSFVLDKNKVEVSKERLKVQSASYRGQDNKGQPFVLTAESALQKSAAQPDVDMQKLMAELQLPDGLAKLAAPSGKFNPITQQMDVNGPITFAGPDNYTLNSNGAIVDLKTKTMNGKGGVSGTVPQGTFTADSMSADLDGRVVRLDGRARLRIAPRRAK</sequence>
<dbReference type="OrthoDB" id="7423492at2"/>
<gene>
    <name evidence="2" type="ORF">FPZ24_00340</name>
</gene>
<dbReference type="AlphaFoldDB" id="A0A5B8LG16"/>
<dbReference type="EMBL" id="CP042306">
    <property type="protein sequence ID" value="QDZ06110.1"/>
    <property type="molecule type" value="Genomic_DNA"/>
</dbReference>
<keyword evidence="1" id="KW-1133">Transmembrane helix</keyword>